<organism evidence="2 3">
    <name type="scientific">Penicillium frequentans</name>
    <dbReference type="NCBI Taxonomy" id="3151616"/>
    <lineage>
        <taxon>Eukaryota</taxon>
        <taxon>Fungi</taxon>
        <taxon>Dikarya</taxon>
        <taxon>Ascomycota</taxon>
        <taxon>Pezizomycotina</taxon>
        <taxon>Eurotiomycetes</taxon>
        <taxon>Eurotiomycetidae</taxon>
        <taxon>Eurotiales</taxon>
        <taxon>Aspergillaceae</taxon>
        <taxon>Penicillium</taxon>
    </lineage>
</organism>
<evidence type="ECO:0000256" key="1">
    <source>
        <dbReference type="SAM" id="MobiDB-lite"/>
    </source>
</evidence>
<evidence type="ECO:0000313" key="3">
    <source>
        <dbReference type="Proteomes" id="UP001220324"/>
    </source>
</evidence>
<comment type="caution">
    <text evidence="2">The sequence shown here is derived from an EMBL/GenBank/DDBJ whole genome shotgun (WGS) entry which is preliminary data.</text>
</comment>
<name>A0AAD6GLE1_9EURO</name>
<sequence length="329" mass="38228">MSSHPQSCDCSRCVASVDFIQEIIDHPLMFSDLNTRENLFHNRMEQEIRVEQRLDSAVGLTIEGMQFQEDYEYRILENTEVNSVILGIFARYANGIKAFSAIEFQIALHAWLVAVHYSVPPLSWSNFLIDIMQEFVSISYWSEIRRIFQRFGSDTQPLAEKLVVQLLIDLGISDIIRELRDEYPHGYFKTQWGYTRFHAEGVTIMRRSQCPDPIIKREDEDDSNRIDPSIMEEGDRENERPVSRPFPDELSLLRSRVGQLEQAVHGEPPDSAFNIHAEATERLFLLGYHADVTHDRLLMLFESVQEMIVILQNLDHRIRALERGRGSDE</sequence>
<feature type="region of interest" description="Disordered" evidence="1">
    <location>
        <begin position="214"/>
        <end position="244"/>
    </location>
</feature>
<gene>
    <name evidence="2" type="ORF">N7494_000885</name>
</gene>
<dbReference type="AlphaFoldDB" id="A0AAD6GLE1"/>
<reference evidence="2 3" key="1">
    <citation type="journal article" date="2023" name="IMA Fungus">
        <title>Comparative genomic study of the Penicillium genus elucidates a diverse pangenome and 15 lateral gene transfer events.</title>
        <authorList>
            <person name="Petersen C."/>
            <person name="Sorensen T."/>
            <person name="Nielsen M.R."/>
            <person name="Sondergaard T.E."/>
            <person name="Sorensen J.L."/>
            <person name="Fitzpatrick D.A."/>
            <person name="Frisvad J.C."/>
            <person name="Nielsen K.L."/>
        </authorList>
    </citation>
    <scope>NUCLEOTIDE SEQUENCE [LARGE SCALE GENOMIC DNA]</scope>
    <source>
        <strain evidence="2 3">IBT 35679</strain>
    </source>
</reference>
<protein>
    <submittedName>
        <fullName evidence="2">Uncharacterized protein</fullName>
    </submittedName>
</protein>
<keyword evidence="3" id="KW-1185">Reference proteome</keyword>
<dbReference type="Proteomes" id="UP001220324">
    <property type="component" value="Unassembled WGS sequence"/>
</dbReference>
<evidence type="ECO:0000313" key="2">
    <source>
        <dbReference type="EMBL" id="KAJ5556970.1"/>
    </source>
</evidence>
<accession>A0AAD6GLE1</accession>
<proteinExistence type="predicted"/>
<dbReference type="EMBL" id="JAQIZZ010000001">
    <property type="protein sequence ID" value="KAJ5556970.1"/>
    <property type="molecule type" value="Genomic_DNA"/>
</dbReference>